<gene>
    <name evidence="2" type="ORF">Rhow_000626</name>
</gene>
<dbReference type="GO" id="GO:0005886">
    <property type="term" value="C:plasma membrane"/>
    <property type="evidence" value="ECO:0007669"/>
    <property type="project" value="TreeGrafter"/>
</dbReference>
<dbReference type="EMBL" id="BHYM01000012">
    <property type="protein sequence ID" value="GCE37780.1"/>
    <property type="molecule type" value="Genomic_DNA"/>
</dbReference>
<dbReference type="InterPro" id="IPR052946">
    <property type="entry name" value="Alkaline_pH_Ca-Antiporter"/>
</dbReference>
<accession>A0A402C2H1</accession>
<organism evidence="2 3">
    <name type="scientific">Rhodococcus wratislaviensis</name>
    <name type="common">Tsukamurella wratislaviensis</name>
    <dbReference type="NCBI Taxonomy" id="44752"/>
    <lineage>
        <taxon>Bacteria</taxon>
        <taxon>Bacillati</taxon>
        <taxon>Actinomycetota</taxon>
        <taxon>Actinomycetes</taxon>
        <taxon>Mycobacteriales</taxon>
        <taxon>Nocardiaceae</taxon>
        <taxon>Rhodococcus</taxon>
    </lineage>
</organism>
<feature type="transmembrane region" description="Helical" evidence="1">
    <location>
        <begin position="38"/>
        <end position="58"/>
    </location>
</feature>
<keyword evidence="1" id="KW-1133">Transmembrane helix</keyword>
<dbReference type="PANTHER" id="PTHR37958">
    <property type="entry name" value="SODIUM-POTASSIUM/PROTON ANTIPORTER CHAA"/>
    <property type="match status" value="1"/>
</dbReference>
<sequence>MGQPVELIGVVVVLVGAVLAAVRQAVTVALRVGEPAGSLLLAVTVTVIAVALIVPLMISGGHGRRH</sequence>
<keyword evidence="1" id="KW-0472">Membrane</keyword>
<evidence type="ECO:0000313" key="3">
    <source>
        <dbReference type="Proteomes" id="UP000287519"/>
    </source>
</evidence>
<name>A0A402C2H1_RHOWR</name>
<dbReference type="GO" id="GO:0015386">
    <property type="term" value="F:potassium:proton antiporter activity"/>
    <property type="evidence" value="ECO:0007669"/>
    <property type="project" value="TreeGrafter"/>
</dbReference>
<keyword evidence="1" id="KW-0812">Transmembrane</keyword>
<dbReference type="AlphaFoldDB" id="A0A402C2H1"/>
<dbReference type="PANTHER" id="PTHR37958:SF1">
    <property type="entry name" value="SODIUM-POTASSIUM_PROTON ANTIPORTER CHAA"/>
    <property type="match status" value="1"/>
</dbReference>
<proteinExistence type="predicted"/>
<comment type="caution">
    <text evidence="2">The sequence shown here is derived from an EMBL/GenBank/DDBJ whole genome shotgun (WGS) entry which is preliminary data.</text>
</comment>
<evidence type="ECO:0000256" key="1">
    <source>
        <dbReference type="SAM" id="Phobius"/>
    </source>
</evidence>
<protein>
    <submittedName>
        <fullName evidence="2">Calcium/proton antiporter</fullName>
    </submittedName>
</protein>
<evidence type="ECO:0000313" key="2">
    <source>
        <dbReference type="EMBL" id="GCE37780.1"/>
    </source>
</evidence>
<keyword evidence="3" id="KW-1185">Reference proteome</keyword>
<dbReference type="GO" id="GO:0015385">
    <property type="term" value="F:sodium:proton antiporter activity"/>
    <property type="evidence" value="ECO:0007669"/>
    <property type="project" value="TreeGrafter"/>
</dbReference>
<reference evidence="2 3" key="1">
    <citation type="submission" date="2018-11" db="EMBL/GenBank/DDBJ databases">
        <title>Microbial catabolism of amino acid.</title>
        <authorList>
            <person name="Hibi M."/>
            <person name="Ogawa J."/>
        </authorList>
    </citation>
    <scope>NUCLEOTIDE SEQUENCE [LARGE SCALE GENOMIC DNA]</scope>
    <source>
        <strain evidence="2 3">C31-06</strain>
    </source>
</reference>
<dbReference type="Proteomes" id="UP000287519">
    <property type="component" value="Unassembled WGS sequence"/>
</dbReference>
<feature type="transmembrane region" description="Helical" evidence="1">
    <location>
        <begin position="7"/>
        <end position="26"/>
    </location>
</feature>